<evidence type="ECO:0000313" key="4">
    <source>
        <dbReference type="EMBL" id="CVK19173.1"/>
    </source>
</evidence>
<name>A0ABM9W1X1_9FIRM</name>
<dbReference type="GO" id="GO:0004355">
    <property type="term" value="F:glutamate synthase (NADPH) activity"/>
    <property type="evidence" value="ECO:0007669"/>
    <property type="project" value="UniProtKB-EC"/>
</dbReference>
<dbReference type="InterPro" id="IPR013785">
    <property type="entry name" value="Aldolase_TIM"/>
</dbReference>
<reference evidence="4 5" key="1">
    <citation type="submission" date="2016-01" db="EMBL/GenBank/DDBJ databases">
        <authorList>
            <person name="Brown R."/>
        </authorList>
    </citation>
    <scope>NUCLEOTIDE SEQUENCE [LARGE SCALE GENOMIC DNA]</scope>
    <source>
        <strain evidence="4">Sporomusa sphaeroides DSM 2875</strain>
    </source>
</reference>
<dbReference type="InterPro" id="IPR024188">
    <property type="entry name" value="GltB"/>
</dbReference>
<keyword evidence="5" id="KW-1185">Reference proteome</keyword>
<dbReference type="SUPFAM" id="SSF51395">
    <property type="entry name" value="FMN-linked oxidoreductases"/>
    <property type="match status" value="1"/>
</dbReference>
<dbReference type="PANTHER" id="PTHR43819:SF1">
    <property type="entry name" value="ARCHAEAL-TYPE GLUTAMATE SYNTHASE [NADPH]"/>
    <property type="match status" value="1"/>
</dbReference>
<dbReference type="PANTHER" id="PTHR43819">
    <property type="entry name" value="ARCHAEAL-TYPE GLUTAMATE SYNTHASE [NADPH]"/>
    <property type="match status" value="1"/>
</dbReference>
<evidence type="ECO:0000259" key="3">
    <source>
        <dbReference type="Pfam" id="PF01645"/>
    </source>
</evidence>
<dbReference type="InterPro" id="IPR002932">
    <property type="entry name" value="Glu_synthdom"/>
</dbReference>
<dbReference type="CDD" id="cd02808">
    <property type="entry name" value="GltS_FMN"/>
    <property type="match status" value="1"/>
</dbReference>
<comment type="similarity">
    <text evidence="1 2">Belongs to the glutamate synthase family.</text>
</comment>
<evidence type="ECO:0000256" key="1">
    <source>
        <dbReference type="ARBA" id="ARBA00009716"/>
    </source>
</evidence>
<proteinExistence type="inferred from homology"/>
<protein>
    <submittedName>
        <fullName evidence="4">Glutamate synthase [NADPH] large chain</fullName>
        <ecNumber evidence="4">1.4.1.13</ecNumber>
    </submittedName>
</protein>
<evidence type="ECO:0000313" key="5">
    <source>
        <dbReference type="Proteomes" id="UP000245702"/>
    </source>
</evidence>
<keyword evidence="4" id="KW-0560">Oxidoreductase</keyword>
<feature type="domain" description="Glutamate synthase" evidence="3">
    <location>
        <begin position="127"/>
        <end position="433"/>
    </location>
</feature>
<dbReference type="Proteomes" id="UP000245702">
    <property type="component" value="Unassembled WGS sequence"/>
</dbReference>
<dbReference type="EC" id="1.4.1.13" evidence="4"/>
<dbReference type="EMBL" id="FCOW01000008">
    <property type="protein sequence ID" value="CVK19173.1"/>
    <property type="molecule type" value="Genomic_DNA"/>
</dbReference>
<dbReference type="Pfam" id="PF01645">
    <property type="entry name" value="Glu_synthase"/>
    <property type="match status" value="1"/>
</dbReference>
<organism evidence="4 5">
    <name type="scientific">Sporomusa sphaeroides DSM 2875</name>
    <dbReference type="NCBI Taxonomy" id="1337886"/>
    <lineage>
        <taxon>Bacteria</taxon>
        <taxon>Bacillati</taxon>
        <taxon>Bacillota</taxon>
        <taxon>Negativicutes</taxon>
        <taxon>Selenomonadales</taxon>
        <taxon>Sporomusaceae</taxon>
        <taxon>Sporomusa</taxon>
    </lineage>
</organism>
<dbReference type="RefSeq" id="WP_075756246.1">
    <property type="nucleotide sequence ID" value="NZ_CP146991.1"/>
</dbReference>
<evidence type="ECO:0000256" key="2">
    <source>
        <dbReference type="PIRNR" id="PIRNR006429"/>
    </source>
</evidence>
<comment type="caution">
    <text evidence="4">The sequence shown here is derived from an EMBL/GenBank/DDBJ whole genome shotgun (WGS) entry which is preliminary data.</text>
</comment>
<dbReference type="Gene3D" id="3.20.20.70">
    <property type="entry name" value="Aldolase class I"/>
    <property type="match status" value="1"/>
</dbReference>
<gene>
    <name evidence="4" type="primary">gltA_3</name>
    <name evidence="4" type="ORF">SSPH_01821</name>
</gene>
<sequence length="472" mass="50981">MELFIAESQWLLLLLLLPFLVLLILLLFAKSIARFFIKRMTVAALSKLLTKKYERNLAELYPSLKRFSFLHLIEMSLRAETGKAIARPLGSPKSFAGYDNLMLSPRQLTSFALPESTRIDMSVTLGPKAEKPLTLKIPLMIGGMAYGLALSEEAKLALAKASKILQTATNSGEGPFLPEEPLLAGKFILQICRWSWGGRTDQQIATADMLEVQMGQGADMGTSRIDAVDVEGRARILGGLAPGEPAIALPAPPGVQTPADWPAFMQKLRQRANGIPIALKLMATGRLEEELAMAIQLGFDAVMLDGSGGGSHATAPIKQDDFGIPNIYALVRAKRLLKNTSISLVVAGGFFTPGQCLKALALGADAIYLGTVPLLALAHNQLNKVVPWEPPTTLVYYNSPTKNQLDIGQAATSAANVITSMVLEMEETMRSLGKASFKEFSINDFVALDSTTAEITGVKEMLITGNNQPVKE</sequence>
<accession>A0ABM9W1X1</accession>
<dbReference type="PIRSF" id="PIRSF006429">
    <property type="entry name" value="GOGAT_lg_2"/>
    <property type="match status" value="1"/>
</dbReference>